<name>A0A086ZHI3_9BIFI</name>
<accession>A0A086ZHI3</accession>
<comment type="similarity">
    <text evidence="2">Belongs to the bacterial solute-binding protein 5 family.</text>
</comment>
<dbReference type="AlphaFoldDB" id="A0A086ZHI3"/>
<dbReference type="Gene3D" id="3.90.76.10">
    <property type="entry name" value="Dipeptide-binding Protein, Domain 1"/>
    <property type="match status" value="1"/>
</dbReference>
<dbReference type="InterPro" id="IPR030678">
    <property type="entry name" value="Peptide/Ni-bd"/>
</dbReference>
<dbReference type="InterPro" id="IPR039424">
    <property type="entry name" value="SBP_5"/>
</dbReference>
<dbReference type="PANTHER" id="PTHR30290:SF10">
    <property type="entry name" value="PERIPLASMIC OLIGOPEPTIDE-BINDING PROTEIN-RELATED"/>
    <property type="match status" value="1"/>
</dbReference>
<dbReference type="EMBL" id="JGYP01000002">
    <property type="protein sequence ID" value="KFI45983.1"/>
    <property type="molecule type" value="Genomic_DNA"/>
</dbReference>
<keyword evidence="8" id="KW-1185">Reference proteome</keyword>
<dbReference type="Gene3D" id="3.10.105.10">
    <property type="entry name" value="Dipeptide-binding Protein, Domain 3"/>
    <property type="match status" value="1"/>
</dbReference>
<dbReference type="SUPFAM" id="SSF53850">
    <property type="entry name" value="Periplasmic binding protein-like II"/>
    <property type="match status" value="1"/>
</dbReference>
<gene>
    <name evidence="7" type="ORF">BBOH_0790</name>
</gene>
<evidence type="ECO:0000313" key="7">
    <source>
        <dbReference type="EMBL" id="KFI45983.1"/>
    </source>
</evidence>
<keyword evidence="3" id="KW-0813">Transport</keyword>
<evidence type="ECO:0000256" key="4">
    <source>
        <dbReference type="ARBA" id="ARBA00022729"/>
    </source>
</evidence>
<dbReference type="STRING" id="1437606.BBOH_0790"/>
<dbReference type="GO" id="GO:0043190">
    <property type="term" value="C:ATP-binding cassette (ABC) transporter complex"/>
    <property type="evidence" value="ECO:0007669"/>
    <property type="project" value="InterPro"/>
</dbReference>
<comment type="subcellular location">
    <subcellularLocation>
        <location evidence="1">Cell envelope</location>
    </subcellularLocation>
</comment>
<dbReference type="RefSeq" id="WP_033521412.1">
    <property type="nucleotide sequence ID" value="NZ_JDUS01000007.1"/>
</dbReference>
<dbReference type="GO" id="GO:0015833">
    <property type="term" value="P:peptide transport"/>
    <property type="evidence" value="ECO:0007669"/>
    <property type="project" value="TreeGrafter"/>
</dbReference>
<evidence type="ECO:0000256" key="1">
    <source>
        <dbReference type="ARBA" id="ARBA00004196"/>
    </source>
</evidence>
<dbReference type="GO" id="GO:0030313">
    <property type="term" value="C:cell envelope"/>
    <property type="evidence" value="ECO:0007669"/>
    <property type="project" value="UniProtKB-SubCell"/>
</dbReference>
<feature type="domain" description="Solute-binding protein family 5" evidence="6">
    <location>
        <begin position="93"/>
        <end position="439"/>
    </location>
</feature>
<feature type="transmembrane region" description="Helical" evidence="5">
    <location>
        <begin position="12"/>
        <end position="32"/>
    </location>
</feature>
<dbReference type="GO" id="GO:1904680">
    <property type="term" value="F:peptide transmembrane transporter activity"/>
    <property type="evidence" value="ECO:0007669"/>
    <property type="project" value="TreeGrafter"/>
</dbReference>
<protein>
    <submittedName>
        <fullName evidence="7">ABC transporter substrate-binding protein</fullName>
    </submittedName>
</protein>
<proteinExistence type="inferred from homology"/>
<evidence type="ECO:0000259" key="6">
    <source>
        <dbReference type="Pfam" id="PF00496"/>
    </source>
</evidence>
<dbReference type="PANTHER" id="PTHR30290">
    <property type="entry name" value="PERIPLASMIC BINDING COMPONENT OF ABC TRANSPORTER"/>
    <property type="match status" value="1"/>
</dbReference>
<evidence type="ECO:0000256" key="2">
    <source>
        <dbReference type="ARBA" id="ARBA00005695"/>
    </source>
</evidence>
<dbReference type="PIRSF" id="PIRSF002741">
    <property type="entry name" value="MppA"/>
    <property type="match status" value="1"/>
</dbReference>
<evidence type="ECO:0000256" key="5">
    <source>
        <dbReference type="SAM" id="Phobius"/>
    </source>
</evidence>
<dbReference type="OrthoDB" id="9796817at2"/>
<organism evidence="7 8">
    <name type="scientific">Bifidobacterium bohemicum DSM 22767</name>
    <dbReference type="NCBI Taxonomy" id="1437606"/>
    <lineage>
        <taxon>Bacteria</taxon>
        <taxon>Bacillati</taxon>
        <taxon>Actinomycetota</taxon>
        <taxon>Actinomycetes</taxon>
        <taxon>Bifidobacteriales</taxon>
        <taxon>Bifidobacteriaceae</taxon>
        <taxon>Bifidobacterium</taxon>
    </lineage>
</organism>
<reference evidence="7 8" key="1">
    <citation type="submission" date="2014-03" db="EMBL/GenBank/DDBJ databases">
        <title>Genomics of Bifidobacteria.</title>
        <authorList>
            <person name="Ventura M."/>
            <person name="Milani C."/>
            <person name="Lugli G.A."/>
        </authorList>
    </citation>
    <scope>NUCLEOTIDE SEQUENCE [LARGE SCALE GENOMIC DNA]</scope>
    <source>
        <strain evidence="7 8">DSM 22767</strain>
    </source>
</reference>
<evidence type="ECO:0000313" key="8">
    <source>
        <dbReference type="Proteomes" id="UP000029096"/>
    </source>
</evidence>
<dbReference type="InterPro" id="IPR000914">
    <property type="entry name" value="SBP_5_dom"/>
</dbReference>
<keyword evidence="5" id="KW-0472">Membrane</keyword>
<dbReference type="GO" id="GO:0042597">
    <property type="term" value="C:periplasmic space"/>
    <property type="evidence" value="ECO:0007669"/>
    <property type="project" value="UniProtKB-ARBA"/>
</dbReference>
<evidence type="ECO:0000256" key="3">
    <source>
        <dbReference type="ARBA" id="ARBA00022448"/>
    </source>
</evidence>
<dbReference type="Gene3D" id="3.40.190.10">
    <property type="entry name" value="Periplasmic binding protein-like II"/>
    <property type="match status" value="1"/>
</dbReference>
<dbReference type="Proteomes" id="UP000029096">
    <property type="component" value="Unassembled WGS sequence"/>
</dbReference>
<dbReference type="eggNOG" id="COG0747">
    <property type="taxonomic scope" value="Bacteria"/>
</dbReference>
<dbReference type="Pfam" id="PF00496">
    <property type="entry name" value="SBP_bac_5"/>
    <property type="match status" value="1"/>
</dbReference>
<comment type="caution">
    <text evidence="7">The sequence shown here is derived from an EMBL/GenBank/DDBJ whole genome shotgun (WGS) entry which is preliminary data.</text>
</comment>
<keyword evidence="5" id="KW-0812">Transmembrane</keyword>
<keyword evidence="5" id="KW-1133">Transmembrane helix</keyword>
<keyword evidence="4" id="KW-0732">Signal</keyword>
<sequence>MSERAHHSNGPVKGLVFVGVAAMLFAAIGFGWSQHDRRAPNGTTFDAISEVTIGLDAKAPQSLDIRTTPGTGLDQALIGNVYETLVSRDQNNKPVGGVAKSWETSKDALSYTFNLNSDMRFSNGNAMDSSDVIFSLESVIKNKYIGYEGLSKVKTIANPNPNTVVITLNSPDPQLPSTLSTRAGIIYDSASNIDYSTEALGSGPFTVRSFDPGNSIKFTRNTLCWNQQSASSQVILRYVDSAAKLNKELKAGEIQMAVLKPSDSPEPFKGKKDYRITSGQSTSKLILALNNAADSIFSDQLARKSLRYSLDTASLAKQEPIAGSQLGGPIGPLEPGYENLNGLFPHNPEESKKGLNYFSTGYLGTITFVVPQEYREVGEAIVKQLEATKLNISMQVVDDSTAEARMASGGYTMALTTMSGTNDDAGQFAQNLYNYQNGNAQDQWKAVLNATSENDYENALKTYARTVSGDAASAWLFNLSTTTATRPGVKGVKKNMTDQRLPLRDIRKD</sequence>